<evidence type="ECO:0000256" key="1">
    <source>
        <dbReference type="SAM" id="MobiDB-lite"/>
    </source>
</evidence>
<organism evidence="2 3">
    <name type="scientific">Trypanosoma rangeli SC58</name>
    <dbReference type="NCBI Taxonomy" id="429131"/>
    <lineage>
        <taxon>Eukaryota</taxon>
        <taxon>Discoba</taxon>
        <taxon>Euglenozoa</taxon>
        <taxon>Kinetoplastea</taxon>
        <taxon>Metakinetoplastina</taxon>
        <taxon>Trypanosomatida</taxon>
        <taxon>Trypanosomatidae</taxon>
        <taxon>Trypanosoma</taxon>
        <taxon>Herpetosoma</taxon>
    </lineage>
</organism>
<feature type="region of interest" description="Disordered" evidence="1">
    <location>
        <begin position="96"/>
        <end position="140"/>
    </location>
</feature>
<feature type="region of interest" description="Disordered" evidence="1">
    <location>
        <begin position="192"/>
        <end position="217"/>
    </location>
</feature>
<gene>
    <name evidence="2" type="ORF">TRSC58_02867</name>
</gene>
<keyword evidence="3" id="KW-1185">Reference proteome</keyword>
<proteinExistence type="predicted"/>
<dbReference type="Proteomes" id="UP000031737">
    <property type="component" value="Unassembled WGS sequence"/>
</dbReference>
<accession>A0A061J501</accession>
<protein>
    <submittedName>
        <fullName evidence="2">Uncharacterized protein</fullName>
    </submittedName>
</protein>
<dbReference type="EMBL" id="AUPL01002867">
    <property type="protein sequence ID" value="ESL09410.1"/>
    <property type="molecule type" value="Genomic_DNA"/>
</dbReference>
<feature type="compositionally biased region" description="Basic and acidic residues" evidence="1">
    <location>
        <begin position="117"/>
        <end position="140"/>
    </location>
</feature>
<comment type="caution">
    <text evidence="2">The sequence shown here is derived from an EMBL/GenBank/DDBJ whole genome shotgun (WGS) entry which is preliminary data.</text>
</comment>
<evidence type="ECO:0000313" key="3">
    <source>
        <dbReference type="Proteomes" id="UP000031737"/>
    </source>
</evidence>
<feature type="compositionally biased region" description="Acidic residues" evidence="1">
    <location>
        <begin position="96"/>
        <end position="108"/>
    </location>
</feature>
<reference evidence="2 3" key="1">
    <citation type="submission" date="2013-07" db="EMBL/GenBank/DDBJ databases">
        <authorList>
            <person name="Stoco P.H."/>
            <person name="Wagner G."/>
            <person name="Gerber A."/>
            <person name="Zaha A."/>
            <person name="Thompson C."/>
            <person name="Bartholomeu D.C."/>
            <person name="Luckemeyer D.D."/>
            <person name="Bahia D."/>
            <person name="Loreto E."/>
            <person name="Prestes E.B."/>
            <person name="Lima F.M."/>
            <person name="Rodrigues-Luiz G."/>
            <person name="Vallejo G.A."/>
            <person name="Filho J.F."/>
            <person name="Monteiro K.M."/>
            <person name="Tyler K.M."/>
            <person name="de Almeida L.G."/>
            <person name="Ortiz M.F."/>
            <person name="Siervo M.A."/>
            <person name="de Moraes M.H."/>
            <person name="Cunha O.L."/>
            <person name="Mendonca-Neto R."/>
            <person name="Silva R."/>
            <person name="Teixeira S.M."/>
            <person name="Murta S.M."/>
            <person name="Sincero T.C."/>
            <person name="Mendes T.A."/>
            <person name="Urmenyi T.P."/>
            <person name="Silva V.G."/>
            <person name="da Rocha W.D."/>
            <person name="Andersson B."/>
            <person name="Romanha A.J."/>
            <person name="Steindel M."/>
            <person name="de Vasconcelos A.T."/>
            <person name="Grisard E.C."/>
        </authorList>
    </citation>
    <scope>NUCLEOTIDE SEQUENCE [LARGE SCALE GENOMIC DNA]</scope>
    <source>
        <strain evidence="2 3">SC58</strain>
    </source>
</reference>
<dbReference type="AlphaFoldDB" id="A0A061J501"/>
<dbReference type="VEuPathDB" id="TriTrypDB:TRSC58_02867"/>
<sequence length="459" mass="53161">MASVKVGEFDLMRYLHLSFLKDEKQLTQEERQALGEQRRLAMDERQYAGHCLQEKVARIREQYSRRCCAPKPKSYPRDADNKYGLFWFGRGRDEDDCDEQEKDVDDDAVVSRPQKHQQGEGEHEREPIHDGSESEDRCDEERFKVWRPIEGPPLRRDKAGSVSLVAAGSSQRPQRRALHSILNPLPAARDRNSALTPPWAEDCRVGSGPKEGRTSRVKRQHELYRQGVLPRGEDGIDDILRHARASQGLVLDLQKWRMREDEQQSQRALRRALDGQIIDKRRRQLAQLEEDLVHIYGPTMRHILNDAFGQNPSIQQPQPQPLDESLADNRNNSDDDLFVMLRRKESPQRRFRGRAPTEESRLREARLAWLAAWEDHKRRLSAAANKTPTTGKFGDDTLSFATTDPLSPILCRPYQQSSDQVVTAERRRRDPPHQRYRYLSEEKRKADTIGINSSTSFSF</sequence>
<dbReference type="OrthoDB" id="266685at2759"/>
<feature type="region of interest" description="Disordered" evidence="1">
    <location>
        <begin position="309"/>
        <end position="333"/>
    </location>
</feature>
<name>A0A061J501_TRYRA</name>
<evidence type="ECO:0000313" key="2">
    <source>
        <dbReference type="EMBL" id="ESL09410.1"/>
    </source>
</evidence>